<name>A0A9W9NUW6_PENCI</name>
<feature type="transmembrane region" description="Helical" evidence="8">
    <location>
        <begin position="428"/>
        <end position="447"/>
    </location>
</feature>
<dbReference type="Proteomes" id="UP001147733">
    <property type="component" value="Unassembled WGS sequence"/>
</dbReference>
<comment type="similarity">
    <text evidence="2 7">Belongs to the major facilitator superfamily. Sugar transporter (TC 2.A.1.1) family.</text>
</comment>
<feature type="transmembrane region" description="Helical" evidence="8">
    <location>
        <begin position="328"/>
        <end position="351"/>
    </location>
</feature>
<dbReference type="InterPro" id="IPR050360">
    <property type="entry name" value="MFS_Sugar_Transporters"/>
</dbReference>
<organism evidence="10 11">
    <name type="scientific">Penicillium citrinum</name>
    <dbReference type="NCBI Taxonomy" id="5077"/>
    <lineage>
        <taxon>Eukaryota</taxon>
        <taxon>Fungi</taxon>
        <taxon>Dikarya</taxon>
        <taxon>Ascomycota</taxon>
        <taxon>Pezizomycotina</taxon>
        <taxon>Eurotiomycetes</taxon>
        <taxon>Eurotiomycetidae</taxon>
        <taxon>Eurotiales</taxon>
        <taxon>Aspergillaceae</taxon>
        <taxon>Penicillium</taxon>
    </lineage>
</organism>
<evidence type="ECO:0000256" key="2">
    <source>
        <dbReference type="ARBA" id="ARBA00010992"/>
    </source>
</evidence>
<dbReference type="AlphaFoldDB" id="A0A9W9NUW6"/>
<evidence type="ECO:0000259" key="9">
    <source>
        <dbReference type="PROSITE" id="PS50850"/>
    </source>
</evidence>
<evidence type="ECO:0000256" key="8">
    <source>
        <dbReference type="SAM" id="Phobius"/>
    </source>
</evidence>
<dbReference type="GO" id="GO:0005351">
    <property type="term" value="F:carbohydrate:proton symporter activity"/>
    <property type="evidence" value="ECO:0007669"/>
    <property type="project" value="TreeGrafter"/>
</dbReference>
<sequence>MWLKYKGLRRLNLGIGLMFSTGASTGYIGSLINGLLILPYFSIYTNGLSPSLLGLLVAAGAIGSFVSFIPASYIADILGRRICVCIGSIIVIIVSIVQASIPNQWVFLSTRALAGMGGGIAATAAPLLITELAHPRQRQSATGLYNCTWCVGSISSAIATIATLKLDNSWSWRLPCLLQILYPILQLVGLAIIPESPRWLVSTNKKSEALEILQKYHANGATDNEDVQIEFEQICSLIPLEHKMAEHGWKKFFSSRGHLHMLAICVLVGVMQEWAGNGVISYYLAPILSSIGIENILDQAIVNLSMQIWNFIISSLSALASERYGRRILWLLSTVLMLLFLVTITTVTALYKEKNFSSAGIAAVPLLFLFFGSFDLAYGSLFIAYPAEILPFELRAKGLSLTLLSDSLGAFSNQFANSVAFGKLQWRYYFVFLGSLSFFLVCIYFFFPETKGRTLEEISQIFQTEKQEGSDENAQKS</sequence>
<proteinExistence type="inferred from homology"/>
<dbReference type="SUPFAM" id="SSF103473">
    <property type="entry name" value="MFS general substrate transporter"/>
    <property type="match status" value="1"/>
</dbReference>
<dbReference type="PROSITE" id="PS50850">
    <property type="entry name" value="MFS"/>
    <property type="match status" value="1"/>
</dbReference>
<dbReference type="Gene3D" id="1.20.1250.20">
    <property type="entry name" value="MFS general substrate transporter like domains"/>
    <property type="match status" value="1"/>
</dbReference>
<accession>A0A9W9NUW6</accession>
<dbReference type="InterPro" id="IPR005828">
    <property type="entry name" value="MFS_sugar_transport-like"/>
</dbReference>
<keyword evidence="5 8" id="KW-1133">Transmembrane helix</keyword>
<feature type="transmembrane region" description="Helical" evidence="8">
    <location>
        <begin position="259"/>
        <end position="280"/>
    </location>
</feature>
<dbReference type="PANTHER" id="PTHR48022">
    <property type="entry name" value="PLASTIDIC GLUCOSE TRANSPORTER 4"/>
    <property type="match status" value="1"/>
</dbReference>
<dbReference type="InterPro" id="IPR036259">
    <property type="entry name" value="MFS_trans_sf"/>
</dbReference>
<evidence type="ECO:0000256" key="6">
    <source>
        <dbReference type="ARBA" id="ARBA00023136"/>
    </source>
</evidence>
<dbReference type="InterPro" id="IPR003663">
    <property type="entry name" value="Sugar/inositol_transpt"/>
</dbReference>
<dbReference type="GeneID" id="81384741"/>
<evidence type="ECO:0000256" key="1">
    <source>
        <dbReference type="ARBA" id="ARBA00004141"/>
    </source>
</evidence>
<dbReference type="PROSITE" id="PS00217">
    <property type="entry name" value="SUGAR_TRANSPORT_2"/>
    <property type="match status" value="1"/>
</dbReference>
<feature type="transmembrane region" description="Helical" evidence="8">
    <location>
        <begin position="82"/>
        <end position="101"/>
    </location>
</feature>
<feature type="transmembrane region" description="Helical" evidence="8">
    <location>
        <begin position="113"/>
        <end position="132"/>
    </location>
</feature>
<keyword evidence="6 8" id="KW-0472">Membrane</keyword>
<comment type="caution">
    <text evidence="10">The sequence shown here is derived from an EMBL/GenBank/DDBJ whole genome shotgun (WGS) entry which is preliminary data.</text>
</comment>
<reference evidence="10" key="2">
    <citation type="journal article" date="2023" name="IMA Fungus">
        <title>Comparative genomic study of the Penicillium genus elucidates a diverse pangenome and 15 lateral gene transfer events.</title>
        <authorList>
            <person name="Petersen C."/>
            <person name="Sorensen T."/>
            <person name="Nielsen M.R."/>
            <person name="Sondergaard T.E."/>
            <person name="Sorensen J.L."/>
            <person name="Fitzpatrick D.A."/>
            <person name="Frisvad J.C."/>
            <person name="Nielsen K.L."/>
        </authorList>
    </citation>
    <scope>NUCLEOTIDE SEQUENCE</scope>
    <source>
        <strain evidence="10">IBT 23319</strain>
    </source>
</reference>
<feature type="transmembrane region" description="Helical" evidence="8">
    <location>
        <begin position="300"/>
        <end position="321"/>
    </location>
</feature>
<dbReference type="PANTHER" id="PTHR48022:SF64">
    <property type="entry name" value="MAJOR FACILITATOR SUPERFAMILY (MFS) PROFILE DOMAIN-CONTAINING PROTEIN"/>
    <property type="match status" value="1"/>
</dbReference>
<dbReference type="InterPro" id="IPR020846">
    <property type="entry name" value="MFS_dom"/>
</dbReference>
<dbReference type="OrthoDB" id="6133115at2759"/>
<feature type="transmembrane region" description="Helical" evidence="8">
    <location>
        <begin position="144"/>
        <end position="164"/>
    </location>
</feature>
<dbReference type="PROSITE" id="PS00216">
    <property type="entry name" value="SUGAR_TRANSPORT_1"/>
    <property type="match status" value="2"/>
</dbReference>
<feature type="transmembrane region" description="Helical" evidence="8">
    <location>
        <begin position="170"/>
        <end position="193"/>
    </location>
</feature>
<evidence type="ECO:0000256" key="7">
    <source>
        <dbReference type="RuleBase" id="RU003346"/>
    </source>
</evidence>
<evidence type="ECO:0000256" key="3">
    <source>
        <dbReference type="ARBA" id="ARBA00022448"/>
    </source>
</evidence>
<comment type="subcellular location">
    <subcellularLocation>
        <location evidence="1">Membrane</location>
        <topology evidence="1">Multi-pass membrane protein</topology>
    </subcellularLocation>
</comment>
<keyword evidence="3 7" id="KW-0813">Transport</keyword>
<evidence type="ECO:0000256" key="4">
    <source>
        <dbReference type="ARBA" id="ARBA00022692"/>
    </source>
</evidence>
<evidence type="ECO:0000256" key="5">
    <source>
        <dbReference type="ARBA" id="ARBA00022989"/>
    </source>
</evidence>
<feature type="domain" description="Major facilitator superfamily (MFS) profile" evidence="9">
    <location>
        <begin position="10"/>
        <end position="451"/>
    </location>
</feature>
<dbReference type="GO" id="GO:0016020">
    <property type="term" value="C:membrane"/>
    <property type="evidence" value="ECO:0007669"/>
    <property type="project" value="UniProtKB-SubCell"/>
</dbReference>
<dbReference type="NCBIfam" id="TIGR00879">
    <property type="entry name" value="SP"/>
    <property type="match status" value="1"/>
</dbReference>
<keyword evidence="11" id="KW-1185">Reference proteome</keyword>
<dbReference type="FunFam" id="1.20.1250.20:FF:000134">
    <property type="entry name" value="MFS sugar transporter protein"/>
    <property type="match status" value="1"/>
</dbReference>
<dbReference type="Pfam" id="PF00083">
    <property type="entry name" value="Sugar_tr"/>
    <property type="match status" value="1"/>
</dbReference>
<protein>
    <recommendedName>
        <fullName evidence="9">Major facilitator superfamily (MFS) profile domain-containing protein</fullName>
    </recommendedName>
</protein>
<evidence type="ECO:0000313" key="11">
    <source>
        <dbReference type="Proteomes" id="UP001147733"/>
    </source>
</evidence>
<gene>
    <name evidence="10" type="ORF">N7469_006656</name>
</gene>
<keyword evidence="4 8" id="KW-0812">Transmembrane</keyword>
<feature type="transmembrane region" description="Helical" evidence="8">
    <location>
        <begin position="363"/>
        <end position="386"/>
    </location>
</feature>
<reference evidence="10" key="1">
    <citation type="submission" date="2022-11" db="EMBL/GenBank/DDBJ databases">
        <authorList>
            <person name="Petersen C."/>
        </authorList>
    </citation>
    <scope>NUCLEOTIDE SEQUENCE</scope>
    <source>
        <strain evidence="10">IBT 23319</strain>
    </source>
</reference>
<dbReference type="RefSeq" id="XP_056499015.1">
    <property type="nucleotide sequence ID" value="XM_056645574.1"/>
</dbReference>
<feature type="transmembrane region" description="Helical" evidence="8">
    <location>
        <begin position="53"/>
        <end position="75"/>
    </location>
</feature>
<dbReference type="EMBL" id="JAPQKT010000006">
    <property type="protein sequence ID" value="KAJ5226650.1"/>
    <property type="molecule type" value="Genomic_DNA"/>
</dbReference>
<dbReference type="InterPro" id="IPR005829">
    <property type="entry name" value="Sugar_transporter_CS"/>
</dbReference>
<evidence type="ECO:0000313" key="10">
    <source>
        <dbReference type="EMBL" id="KAJ5226650.1"/>
    </source>
</evidence>
<feature type="transmembrane region" description="Helical" evidence="8">
    <location>
        <begin position="12"/>
        <end position="41"/>
    </location>
</feature>